<reference evidence="1 2" key="1">
    <citation type="submission" date="2021-04" db="EMBL/GenBank/DDBJ databases">
        <authorList>
            <person name="Pira H."/>
            <person name="Risdian C."/>
            <person name="Wink J."/>
        </authorList>
    </citation>
    <scope>NUCLEOTIDE SEQUENCE [LARGE SCALE GENOMIC DNA]</scope>
    <source>
        <strain evidence="1 2">WHA3</strain>
    </source>
</reference>
<dbReference type="Pfam" id="PF13489">
    <property type="entry name" value="Methyltransf_23"/>
    <property type="match status" value="1"/>
</dbReference>
<dbReference type="EMBL" id="JAGSPA010000001">
    <property type="protein sequence ID" value="MBV7255572.1"/>
    <property type="molecule type" value="Genomic_DNA"/>
</dbReference>
<comment type="caution">
    <text evidence="1">The sequence shown here is derived from an EMBL/GenBank/DDBJ whole genome shotgun (WGS) entry which is preliminary data.</text>
</comment>
<sequence>MRSRSAQQELIDDPDLPEADFAAAIDDLAKVNWWLRGHDPTLSFLSRHAAALDEFSLLDVGAGQGDLLRSIARWADRRGIPARLTGIDLASGGALASGRAGTTASYLVGNVFDHDNRYDFITSALFTHHLPDADIVRFMRWMEAHARRGWHINDLHRHPLALWSFGALSTVMRWHPIVRHDGRISVRRAFTRSDWERLLAEAGVDADIRWHPMFRWGVSRTK</sequence>
<keyword evidence="1" id="KW-0489">Methyltransferase</keyword>
<name>A0ABS6SCJ2_9SPHN</name>
<organism evidence="1 2">
    <name type="scientific">Pacificimonas pallii</name>
    <dbReference type="NCBI Taxonomy" id="2827236"/>
    <lineage>
        <taxon>Bacteria</taxon>
        <taxon>Pseudomonadati</taxon>
        <taxon>Pseudomonadota</taxon>
        <taxon>Alphaproteobacteria</taxon>
        <taxon>Sphingomonadales</taxon>
        <taxon>Sphingosinicellaceae</taxon>
        <taxon>Pacificimonas</taxon>
    </lineage>
</organism>
<gene>
    <name evidence="1" type="ORF">KCG44_02100</name>
</gene>
<keyword evidence="1" id="KW-0808">Transferase</keyword>
<evidence type="ECO:0000313" key="1">
    <source>
        <dbReference type="EMBL" id="MBV7255572.1"/>
    </source>
</evidence>
<accession>A0ABS6SCJ2</accession>
<dbReference type="RefSeq" id="WP_218443911.1">
    <property type="nucleotide sequence ID" value="NZ_JAGSPA010000001.1"/>
</dbReference>
<protein>
    <submittedName>
        <fullName evidence="1">Methyltransferase domain-containing protein</fullName>
    </submittedName>
</protein>
<dbReference type="GO" id="GO:0032259">
    <property type="term" value="P:methylation"/>
    <property type="evidence" value="ECO:0007669"/>
    <property type="project" value="UniProtKB-KW"/>
</dbReference>
<dbReference type="Proteomes" id="UP000722336">
    <property type="component" value="Unassembled WGS sequence"/>
</dbReference>
<dbReference type="GO" id="GO:0008168">
    <property type="term" value="F:methyltransferase activity"/>
    <property type="evidence" value="ECO:0007669"/>
    <property type="project" value="UniProtKB-KW"/>
</dbReference>
<evidence type="ECO:0000313" key="2">
    <source>
        <dbReference type="Proteomes" id="UP000722336"/>
    </source>
</evidence>
<keyword evidence="2" id="KW-1185">Reference proteome</keyword>
<proteinExistence type="predicted"/>